<evidence type="ECO:0000313" key="2">
    <source>
        <dbReference type="Proteomes" id="UP000074561"/>
    </source>
</evidence>
<reference evidence="1 2" key="1">
    <citation type="submission" date="2015-11" db="EMBL/GenBank/DDBJ databases">
        <title>Exploring the genomic traits of fungus-feeding bacterial genus Collimonas.</title>
        <authorList>
            <person name="Song C."/>
            <person name="Schmidt R."/>
            <person name="de Jager V."/>
            <person name="Krzyzanowska D."/>
            <person name="Jongedijk E."/>
            <person name="Cankar K."/>
            <person name="Beekwilder J."/>
            <person name="van Veen A."/>
            <person name="de Boer W."/>
            <person name="van Veen J.A."/>
            <person name="Garbeva P."/>
        </authorList>
    </citation>
    <scope>NUCLEOTIDE SEQUENCE [LARGE SCALE GENOMIC DNA]</scope>
    <source>
        <strain evidence="1 2">Ter91</strain>
    </source>
</reference>
<name>A0A127Q332_9BURK</name>
<dbReference type="PATRIC" id="fig|279113.9.peg.2105"/>
<sequence length="67" mass="8131">MVDLRQFYREILPLTAGWRVWAGARGWTIDTAWNSQVHYVDFWQRYVWQHSPLEKSPARAKRRSLEI</sequence>
<dbReference type="KEGG" id="cpra:CPter91_2120"/>
<protein>
    <submittedName>
        <fullName evidence="1">Uncharacterized protein</fullName>
    </submittedName>
</protein>
<dbReference type="AlphaFoldDB" id="A0A127Q332"/>
<dbReference type="STRING" id="279113.CPter91_2120"/>
<accession>A0A127Q332</accession>
<evidence type="ECO:0000313" key="1">
    <source>
        <dbReference type="EMBL" id="AMP04488.1"/>
    </source>
</evidence>
<proteinExistence type="predicted"/>
<organism evidence="1 2">
    <name type="scientific">Collimonas pratensis</name>
    <dbReference type="NCBI Taxonomy" id="279113"/>
    <lineage>
        <taxon>Bacteria</taxon>
        <taxon>Pseudomonadati</taxon>
        <taxon>Pseudomonadota</taxon>
        <taxon>Betaproteobacteria</taxon>
        <taxon>Burkholderiales</taxon>
        <taxon>Oxalobacteraceae</taxon>
        <taxon>Collimonas</taxon>
    </lineage>
</organism>
<dbReference type="Proteomes" id="UP000074561">
    <property type="component" value="Chromosome"/>
</dbReference>
<dbReference type="EMBL" id="CP013234">
    <property type="protein sequence ID" value="AMP04488.1"/>
    <property type="molecule type" value="Genomic_DNA"/>
</dbReference>
<gene>
    <name evidence="1" type="ORF">CPter91_2120</name>
</gene>